<dbReference type="Pfam" id="PF13802">
    <property type="entry name" value="Gal_mutarotas_2"/>
    <property type="match status" value="1"/>
</dbReference>
<evidence type="ECO:0000313" key="7">
    <source>
        <dbReference type="EMBL" id="CAK7355949.1"/>
    </source>
</evidence>
<gene>
    <name evidence="7" type="ORF">DCAF_LOCUS26213</name>
</gene>
<evidence type="ECO:0000259" key="6">
    <source>
        <dbReference type="PROSITE" id="PS50174"/>
    </source>
</evidence>
<dbReference type="InterPro" id="IPR017853">
    <property type="entry name" value="GH"/>
</dbReference>
<accession>A0AAV1STR2</accession>
<keyword evidence="4" id="KW-0539">Nucleus</keyword>
<name>A0AAV1STR2_9ROSI</name>
<keyword evidence="8" id="KW-1185">Reference proteome</keyword>
<dbReference type="PANTHER" id="PTHR22762:SF120">
    <property type="entry name" value="HETEROGLYCAN GLUCOSIDASE 1"/>
    <property type="match status" value="1"/>
</dbReference>
<dbReference type="InterPro" id="IPR013780">
    <property type="entry name" value="Glyco_hydro_b"/>
</dbReference>
<sequence length="1377" mass="153897">MKLSFSIPSKSKSKPKPVADKDQSDDNNTKQYVTEFDPTETLQPQNAQTPIIQPIQNEYRPHKKMKNIDLPLHPDSSTDLCFERETLSSDPAAGASDSISFGLNLRHSTASDSTQTQEATVEDVMLEKLRYDLKRLPEHRGSEEFEEMPVEDFAKALLKGYGWHEGRGVGKNAKEDVKVKQYTKRTDKEGLGFLAASHDSKSSNKSSNFSSTNGNGNVSSGGSVTVEQRERERNKDGFFVGKEIRVISGKKENLGLKGKIVERLGLDSLVLRVEKSGECVKVRVSDVAELGSTKEEKCLKELKELKIREEKKLGDWDRERKPVNKRSVESRESSKFGNDGIGKERGVQWLRSHIRVRIISKELKGGKLYLKKGEVVDVVGPYKCDISMDESRELVQSVDQDLLETALPRRGGPVLVLYGKHKGAYGNLVQRDLDKEIGVVQDSGSHELLNVKLEQIADESWQFSMESVLVGSSGQLRGLTHTISKLGHNKLPLLPSLFPSSTTTSTTPVTFSPFRPFASRKRRLNKKSSSSGLMSKMADHDQAKVASADVVSGDMIFQPILEDGIFRFDCSVDSRVAAHPSLSFINSKDRDTPIVSHSVPSYTPAFERVSGQQIVKLEFPVGTSFYGTGEVSGQLERTGKRVFTWNTDAWGYGSGTTSLYQSHPWVLAVLPNGEALGVLADTTLRCEIDLRKESIIQFIAPSSYPVMTFGPFASPTDVLKSLSHATGTAFMPPKWSLGYHQCRWSYDSDERVREIARTFREKGIPCDVIWMDIDYMDGFRCFTFDQACTLLDDRFLDKFIVFDKRERFRDPQSLVKDLHDNGFKAIWMLDPGIKKEEGYLTYDSGSQNDLWIKKADGEPFVGEVWPGPCVFPDFTQSKVRSWWASLVKDFTSNGVDGIWNDMNEPAVFKTVTKTMPESNFHQGDEEIGGCQNHSYYHNVYGMLMARSTYEGMKLANEKKRPFVLTRAGFIGSQRYAATWTGDNLSNWEHLHMSISMVLQLGLSGQPLSGPDIGGFAGNATPKLFGRWMGVGAMFPFCRGHSEKGTNDHEPWSFGEQCEEVCRLALKRRYRLLPHIYTLFYMAHTAGTLVATPTFFADPKDPGLRTTENSFLLGPLLVYSSTIADQGIDKLHPVLPKGIWLRFDFDDSHPDLPTLYLQGGSIIPLAPPHQHVGEANLSDDLTLLVALDQNGLAEGVLFEDEGDGYEFTRGGYLLTHYVAELKSSVVTVRVSKVEGSWKRPKRRLHVCLLLGGCAMLDSWGMDGDVLKINMPTEVEVSTLVSASEKQYRTRLGIVTSFGPSFCPLIDNFLTAECAKHIPVEEEISGPKGVELSRVPIELKNGDWTVKWLHSRVEIDGYEEYSGIEYRSAGCSEEYNVIE</sequence>
<evidence type="ECO:0000256" key="1">
    <source>
        <dbReference type="ARBA" id="ARBA00004123"/>
    </source>
</evidence>
<evidence type="ECO:0000256" key="2">
    <source>
        <dbReference type="ARBA" id="ARBA00007806"/>
    </source>
</evidence>
<organism evidence="7 8">
    <name type="scientific">Dovyalis caffra</name>
    <dbReference type="NCBI Taxonomy" id="77055"/>
    <lineage>
        <taxon>Eukaryota</taxon>
        <taxon>Viridiplantae</taxon>
        <taxon>Streptophyta</taxon>
        <taxon>Embryophyta</taxon>
        <taxon>Tracheophyta</taxon>
        <taxon>Spermatophyta</taxon>
        <taxon>Magnoliopsida</taxon>
        <taxon>eudicotyledons</taxon>
        <taxon>Gunneridae</taxon>
        <taxon>Pentapetalae</taxon>
        <taxon>rosids</taxon>
        <taxon>fabids</taxon>
        <taxon>Malpighiales</taxon>
        <taxon>Salicaceae</taxon>
        <taxon>Flacourtieae</taxon>
        <taxon>Dovyalis</taxon>
    </lineage>
</organism>
<dbReference type="SUPFAM" id="SSF74650">
    <property type="entry name" value="Galactose mutarotase-like"/>
    <property type="match status" value="1"/>
</dbReference>
<dbReference type="InterPro" id="IPR033403">
    <property type="entry name" value="DUF5110"/>
</dbReference>
<dbReference type="GO" id="GO:0005975">
    <property type="term" value="P:carbohydrate metabolic process"/>
    <property type="evidence" value="ECO:0007669"/>
    <property type="project" value="InterPro"/>
</dbReference>
<comment type="similarity">
    <text evidence="3">Belongs to the MOS2 family.</text>
</comment>
<dbReference type="InterPro" id="IPR000322">
    <property type="entry name" value="Glyco_hydro_31_TIM"/>
</dbReference>
<dbReference type="CDD" id="cd06604">
    <property type="entry name" value="GH31_glucosidase_II_MalA"/>
    <property type="match status" value="1"/>
</dbReference>
<dbReference type="Gene3D" id="2.60.40.1180">
    <property type="entry name" value="Golgi alpha-mannosidase II"/>
    <property type="match status" value="2"/>
</dbReference>
<feature type="compositionally biased region" description="Low complexity" evidence="5">
    <location>
        <begin position="203"/>
        <end position="225"/>
    </location>
</feature>
<comment type="similarity">
    <text evidence="2">Belongs to the glycosyl hydrolase 31 family.</text>
</comment>
<evidence type="ECO:0000256" key="4">
    <source>
        <dbReference type="ARBA" id="ARBA00023242"/>
    </source>
</evidence>
<feature type="compositionally biased region" description="Polar residues" evidence="5">
    <location>
        <begin position="40"/>
        <end position="56"/>
    </location>
</feature>
<feature type="region of interest" description="Disordered" evidence="5">
    <location>
        <begin position="195"/>
        <end position="229"/>
    </location>
</feature>
<dbReference type="Pfam" id="PF01055">
    <property type="entry name" value="Glyco_hydro_31_2nd"/>
    <property type="match status" value="1"/>
</dbReference>
<comment type="caution">
    <text evidence="7">The sequence shown here is derived from an EMBL/GenBank/DDBJ whole genome shotgun (WGS) entry which is preliminary data.</text>
</comment>
<dbReference type="Pfam" id="PF12656">
    <property type="entry name" value="G-patch_2"/>
    <property type="match status" value="1"/>
</dbReference>
<dbReference type="Gene3D" id="2.60.40.1760">
    <property type="entry name" value="glycosyl hydrolase (family 31)"/>
    <property type="match status" value="1"/>
</dbReference>
<comment type="subcellular location">
    <subcellularLocation>
        <location evidence="1">Nucleus</location>
    </subcellularLocation>
</comment>
<evidence type="ECO:0000256" key="3">
    <source>
        <dbReference type="ARBA" id="ARBA00010966"/>
    </source>
</evidence>
<dbReference type="Pfam" id="PF25088">
    <property type="entry name" value="GPKOW_C"/>
    <property type="match status" value="1"/>
</dbReference>
<dbReference type="GO" id="GO:0005634">
    <property type="term" value="C:nucleus"/>
    <property type="evidence" value="ECO:0007669"/>
    <property type="project" value="UniProtKB-SubCell"/>
</dbReference>
<dbReference type="Proteomes" id="UP001314170">
    <property type="component" value="Unassembled WGS sequence"/>
</dbReference>
<feature type="compositionally biased region" description="Low complexity" evidence="5">
    <location>
        <begin position="1"/>
        <end position="10"/>
    </location>
</feature>
<feature type="domain" description="G-patch" evidence="6">
    <location>
        <begin position="150"/>
        <end position="196"/>
    </location>
</feature>
<dbReference type="GO" id="GO:0003676">
    <property type="term" value="F:nucleic acid binding"/>
    <property type="evidence" value="ECO:0007669"/>
    <property type="project" value="InterPro"/>
</dbReference>
<reference evidence="7 8" key="1">
    <citation type="submission" date="2024-01" db="EMBL/GenBank/DDBJ databases">
        <authorList>
            <person name="Waweru B."/>
        </authorList>
    </citation>
    <scope>NUCLEOTIDE SEQUENCE [LARGE SCALE GENOMIC DNA]</scope>
</reference>
<feature type="region of interest" description="Disordered" evidence="5">
    <location>
        <begin position="1"/>
        <end position="62"/>
    </location>
</feature>
<evidence type="ECO:0000256" key="5">
    <source>
        <dbReference type="SAM" id="MobiDB-lite"/>
    </source>
</evidence>
<dbReference type="InterPro" id="IPR030458">
    <property type="entry name" value="Glyco_hydro_31_AS"/>
</dbReference>
<dbReference type="GO" id="GO:0030246">
    <property type="term" value="F:carbohydrate binding"/>
    <property type="evidence" value="ECO:0007669"/>
    <property type="project" value="InterPro"/>
</dbReference>
<dbReference type="CDD" id="cd14752">
    <property type="entry name" value="GH31_N"/>
    <property type="match status" value="1"/>
</dbReference>
<dbReference type="PROSITE" id="PS00129">
    <property type="entry name" value="GLYCOSYL_HYDROL_F31_1"/>
    <property type="match status" value="1"/>
</dbReference>
<dbReference type="InterPro" id="IPR005824">
    <property type="entry name" value="KOW"/>
</dbReference>
<dbReference type="Gene3D" id="2.30.30.140">
    <property type="match status" value="1"/>
</dbReference>
<dbReference type="PROSITE" id="PS50174">
    <property type="entry name" value="G_PATCH"/>
    <property type="match status" value="1"/>
</dbReference>
<dbReference type="InterPro" id="IPR025887">
    <property type="entry name" value="Glyco_hydro_31_N_dom"/>
</dbReference>
<protein>
    <recommendedName>
        <fullName evidence="6">G-patch domain-containing protein</fullName>
    </recommendedName>
</protein>
<dbReference type="SMART" id="SM00739">
    <property type="entry name" value="KOW"/>
    <property type="match status" value="2"/>
</dbReference>
<dbReference type="InterPro" id="IPR011013">
    <property type="entry name" value="Gal_mutarotase_sf_dom"/>
</dbReference>
<dbReference type="InterPro" id="IPR000467">
    <property type="entry name" value="G_patch_dom"/>
</dbReference>
<feature type="compositionally biased region" description="Basic and acidic residues" evidence="5">
    <location>
        <begin position="17"/>
        <end position="28"/>
    </location>
</feature>
<dbReference type="GO" id="GO:0004553">
    <property type="term" value="F:hydrolase activity, hydrolyzing O-glycosyl compounds"/>
    <property type="evidence" value="ECO:0007669"/>
    <property type="project" value="InterPro"/>
</dbReference>
<evidence type="ECO:0000313" key="8">
    <source>
        <dbReference type="Proteomes" id="UP001314170"/>
    </source>
</evidence>
<dbReference type="PANTHER" id="PTHR22762">
    <property type="entry name" value="ALPHA-GLUCOSIDASE"/>
    <property type="match status" value="1"/>
</dbReference>
<dbReference type="InterPro" id="IPR026822">
    <property type="entry name" value="Spp2/MOS2_G-patch"/>
</dbReference>
<proteinExistence type="inferred from homology"/>
<dbReference type="EMBL" id="CAWUPB010001197">
    <property type="protein sequence ID" value="CAK7355949.1"/>
    <property type="molecule type" value="Genomic_DNA"/>
</dbReference>
<dbReference type="SUPFAM" id="SSF51445">
    <property type="entry name" value="(Trans)glycosidases"/>
    <property type="match status" value="1"/>
</dbReference>
<dbReference type="Pfam" id="PF17137">
    <property type="entry name" value="DUF5110"/>
    <property type="match status" value="1"/>
</dbReference>
<dbReference type="Gene3D" id="3.20.20.80">
    <property type="entry name" value="Glycosidases"/>
    <property type="match status" value="1"/>
</dbReference>